<dbReference type="Pfam" id="PF00501">
    <property type="entry name" value="AMP-binding"/>
    <property type="match status" value="1"/>
</dbReference>
<dbReference type="PANTHER" id="PTHR24096:SF422">
    <property type="entry name" value="BCDNA.GH02901"/>
    <property type="match status" value="1"/>
</dbReference>
<organism evidence="3 4">
    <name type="scientific">Apiospora kogelbergensis</name>
    <dbReference type="NCBI Taxonomy" id="1337665"/>
    <lineage>
        <taxon>Eukaryota</taxon>
        <taxon>Fungi</taxon>
        <taxon>Dikarya</taxon>
        <taxon>Ascomycota</taxon>
        <taxon>Pezizomycotina</taxon>
        <taxon>Sordariomycetes</taxon>
        <taxon>Xylariomycetidae</taxon>
        <taxon>Amphisphaeriales</taxon>
        <taxon>Apiosporaceae</taxon>
        <taxon>Apiospora</taxon>
    </lineage>
</organism>
<comment type="caution">
    <text evidence="3">The sequence shown here is derived from an EMBL/GenBank/DDBJ whole genome shotgun (WGS) entry which is preliminary data.</text>
</comment>
<evidence type="ECO:0000313" key="3">
    <source>
        <dbReference type="EMBL" id="KAK8101940.1"/>
    </source>
</evidence>
<dbReference type="EMBL" id="JAQQWP010000009">
    <property type="protein sequence ID" value="KAK8101940.1"/>
    <property type="molecule type" value="Genomic_DNA"/>
</dbReference>
<accession>A0AAW0QFL2</accession>
<dbReference type="InterPro" id="IPR025110">
    <property type="entry name" value="AMP-bd_C"/>
</dbReference>
<dbReference type="Pfam" id="PF13193">
    <property type="entry name" value="AMP-binding_C"/>
    <property type="match status" value="1"/>
</dbReference>
<feature type="domain" description="AMP-dependent synthetase/ligase" evidence="1">
    <location>
        <begin position="51"/>
        <end position="415"/>
    </location>
</feature>
<evidence type="ECO:0000259" key="2">
    <source>
        <dbReference type="Pfam" id="PF13193"/>
    </source>
</evidence>
<proteinExistence type="predicted"/>
<dbReference type="SUPFAM" id="SSF56801">
    <property type="entry name" value="Acetyl-CoA synthetase-like"/>
    <property type="match status" value="1"/>
</dbReference>
<dbReference type="InterPro" id="IPR045851">
    <property type="entry name" value="AMP-bd_C_sf"/>
</dbReference>
<evidence type="ECO:0000259" key="1">
    <source>
        <dbReference type="Pfam" id="PF00501"/>
    </source>
</evidence>
<dbReference type="Gene3D" id="3.30.300.30">
    <property type="match status" value="1"/>
</dbReference>
<keyword evidence="4" id="KW-1185">Reference proteome</keyword>
<sequence>MKFYPPSWLTAIPKDLSGLGSIGEFVLSGKQDVEASNPAILISADDEKDVKTPKQLAEDVENLAAALARDLAWAAPASASAENSSVIALLSENTLDYLTCSWAIHRLRATCLLLHGSSSPAENGKHLKVSGCNVIITSSALLESATAALAAAGVSDARVYLTTPPAAGGEGNGTRRELKTIASLFQVGKSLDRLPPLETQAEVAYLCPTSGTSGIQKLACLTHTAVIANILQLVELEQITRRRDAEVVLGVMPLSHVQGIISSHTSVYMRDRFILHTKFDMTQAMKSIQVHRINRLYLVPSVLAALIGNPFLFKLFDLSSVDTLYIGAGNVSPELHAKTKALQPGWNIVTGYGMTECPAAIAMSSPHEYVPGAVGVLLASYQARLVRAADGSEVQSFDEPGELVVSSPNQAIGYLGDEEGTAATFRDGWLHTGDVALFRKSPNGDSHLCIVDRLRDMIKVKGLQVSPVAIEECIKKHQGVAEVAVIGIPDELVGERPKAFIVPTKKPPTELGAVEPVDQEMLFDELDDHLEATLTEPHWVRGKYEILDVLPRTPSGKISKGVLRARS</sequence>
<dbReference type="Gene3D" id="3.40.50.12780">
    <property type="entry name" value="N-terminal domain of ligase-like"/>
    <property type="match status" value="1"/>
</dbReference>
<feature type="domain" description="AMP-binding enzyme C-terminal" evidence="2">
    <location>
        <begin position="470"/>
        <end position="557"/>
    </location>
</feature>
<dbReference type="PANTHER" id="PTHR24096">
    <property type="entry name" value="LONG-CHAIN-FATTY-ACID--COA LIGASE"/>
    <property type="match status" value="1"/>
</dbReference>
<name>A0AAW0QFL2_9PEZI</name>
<reference evidence="3 4" key="1">
    <citation type="submission" date="2023-01" db="EMBL/GenBank/DDBJ databases">
        <title>Analysis of 21 Apiospora genomes using comparative genomics revels a genus with tremendous synthesis potential of carbohydrate active enzymes and secondary metabolites.</title>
        <authorList>
            <person name="Sorensen T."/>
        </authorList>
    </citation>
    <scope>NUCLEOTIDE SEQUENCE [LARGE SCALE GENOMIC DNA]</scope>
    <source>
        <strain evidence="3 4">CBS 117206</strain>
    </source>
</reference>
<dbReference type="AlphaFoldDB" id="A0AAW0QFL2"/>
<keyword evidence="3" id="KW-0436">Ligase</keyword>
<dbReference type="Proteomes" id="UP001392437">
    <property type="component" value="Unassembled WGS sequence"/>
</dbReference>
<dbReference type="GO" id="GO:0016405">
    <property type="term" value="F:CoA-ligase activity"/>
    <property type="evidence" value="ECO:0007669"/>
    <property type="project" value="TreeGrafter"/>
</dbReference>
<dbReference type="InterPro" id="IPR042099">
    <property type="entry name" value="ANL_N_sf"/>
</dbReference>
<gene>
    <name evidence="3" type="ORF">PG999_012314</name>
</gene>
<evidence type="ECO:0000313" key="4">
    <source>
        <dbReference type="Proteomes" id="UP001392437"/>
    </source>
</evidence>
<protein>
    <submittedName>
        <fullName evidence="3">AMP dependent ligase/synthetase</fullName>
    </submittedName>
</protein>
<dbReference type="InterPro" id="IPR000873">
    <property type="entry name" value="AMP-dep_synth/lig_dom"/>
</dbReference>